<evidence type="ECO:0000313" key="2">
    <source>
        <dbReference type="EMBL" id="WXB00607.1"/>
    </source>
</evidence>
<dbReference type="EMBL" id="CP089983">
    <property type="protein sequence ID" value="WXB00607.1"/>
    <property type="molecule type" value="Genomic_DNA"/>
</dbReference>
<accession>A0ABZ2KPL5</accession>
<organism evidence="2 3">
    <name type="scientific">Pendulispora rubella</name>
    <dbReference type="NCBI Taxonomy" id="2741070"/>
    <lineage>
        <taxon>Bacteria</taxon>
        <taxon>Pseudomonadati</taxon>
        <taxon>Myxococcota</taxon>
        <taxon>Myxococcia</taxon>
        <taxon>Myxococcales</taxon>
        <taxon>Sorangiineae</taxon>
        <taxon>Pendulisporaceae</taxon>
        <taxon>Pendulispora</taxon>
    </lineage>
</organism>
<reference evidence="2" key="1">
    <citation type="submission" date="2021-12" db="EMBL/GenBank/DDBJ databases">
        <title>Discovery of the Pendulisporaceae a myxobacterial family with distinct sporulation behavior and unique specialized metabolism.</title>
        <authorList>
            <person name="Garcia R."/>
            <person name="Popoff A."/>
            <person name="Bader C.D."/>
            <person name="Loehr J."/>
            <person name="Walesch S."/>
            <person name="Walt C."/>
            <person name="Boldt J."/>
            <person name="Bunk B."/>
            <person name="Haeckl F.J.F.P.J."/>
            <person name="Gunesch A.P."/>
            <person name="Birkelbach J."/>
            <person name="Nuebel U."/>
            <person name="Pietschmann T."/>
            <person name="Bach T."/>
            <person name="Mueller R."/>
        </authorList>
    </citation>
    <scope>NUCLEOTIDE SEQUENCE</scope>
    <source>
        <strain evidence="2">MSr11367</strain>
    </source>
</reference>
<evidence type="ECO:0000256" key="1">
    <source>
        <dbReference type="SAM" id="SignalP"/>
    </source>
</evidence>
<evidence type="ECO:0000313" key="3">
    <source>
        <dbReference type="Proteomes" id="UP001374803"/>
    </source>
</evidence>
<proteinExistence type="predicted"/>
<feature type="chain" id="PRO_5047078594" evidence="1">
    <location>
        <begin position="20"/>
        <end position="139"/>
    </location>
</feature>
<keyword evidence="3" id="KW-1185">Reference proteome</keyword>
<dbReference type="RefSeq" id="WP_394830209.1">
    <property type="nucleotide sequence ID" value="NZ_CP089929.1"/>
</dbReference>
<protein>
    <submittedName>
        <fullName evidence="2">Uncharacterized protein</fullName>
    </submittedName>
</protein>
<feature type="signal peptide" evidence="1">
    <location>
        <begin position="1"/>
        <end position="19"/>
    </location>
</feature>
<name>A0ABZ2KPL5_9BACT</name>
<dbReference type="Proteomes" id="UP001374803">
    <property type="component" value="Chromosome"/>
</dbReference>
<keyword evidence="1" id="KW-0732">Signal</keyword>
<gene>
    <name evidence="2" type="ORF">LVJ94_27245</name>
</gene>
<sequence>MKKMSIVVLAAAISTIAFGMQTVARAGAKATDGNVTIVAVEGGHHEASGVFSRTRSSADTRSRMILTVRDYVGEGASMQFDAYDANGNHAFCTATDARFVEMAKTIHTDDFIRVRWFDSGNVCDGITVTSDSAYPSMQP</sequence>